<dbReference type="Pfam" id="PF13442">
    <property type="entry name" value="Cytochrome_CBB3"/>
    <property type="match status" value="1"/>
</dbReference>
<evidence type="ECO:0000256" key="10">
    <source>
        <dbReference type="SAM" id="SignalP"/>
    </source>
</evidence>
<evidence type="ECO:0000256" key="1">
    <source>
        <dbReference type="ARBA" id="ARBA00004418"/>
    </source>
</evidence>
<reference evidence="12" key="1">
    <citation type="submission" date="2023-01" db="EMBL/GenBank/DDBJ databases">
        <title>Whole genome sequence of Paucibacter sp. S2-9 isolated from pond sediment.</title>
        <authorList>
            <person name="Jung J.Y."/>
        </authorList>
    </citation>
    <scope>NUCLEOTIDE SEQUENCE</scope>
    <source>
        <strain evidence="12">S2-9</strain>
    </source>
</reference>
<feature type="signal peptide" evidence="10">
    <location>
        <begin position="1"/>
        <end position="25"/>
    </location>
</feature>
<proteinExistence type="predicted"/>
<evidence type="ECO:0000313" key="12">
    <source>
        <dbReference type="EMBL" id="WIT11056.1"/>
    </source>
</evidence>
<feature type="binding site" description="axial binding residue" evidence="9">
    <location>
        <position position="45"/>
    </location>
    <ligand>
        <name>heme c</name>
        <dbReference type="ChEBI" id="CHEBI:61717"/>
        <label>1</label>
    </ligand>
    <ligandPart>
        <name>Fe</name>
        <dbReference type="ChEBI" id="CHEBI:18248"/>
    </ligandPart>
</feature>
<keyword evidence="3 8" id="KW-0349">Heme</keyword>
<dbReference type="RefSeq" id="WP_285232134.1">
    <property type="nucleotide sequence ID" value="NZ_CP116346.1"/>
</dbReference>
<comment type="PTM">
    <text evidence="8">Binds 2 heme c groups covalently per subunit.</text>
</comment>
<dbReference type="AlphaFoldDB" id="A0AA95NHM4"/>
<dbReference type="GO" id="GO:0009055">
    <property type="term" value="F:electron transfer activity"/>
    <property type="evidence" value="ECO:0007669"/>
    <property type="project" value="InterPro"/>
</dbReference>
<feature type="binding site" description="covalent" evidence="8">
    <location>
        <position position="41"/>
    </location>
    <ligand>
        <name>heme c</name>
        <dbReference type="ChEBI" id="CHEBI:61717"/>
        <label>1</label>
    </ligand>
</feature>
<accession>A0AA95NHM4</accession>
<feature type="chain" id="PRO_5041652798" evidence="10">
    <location>
        <begin position="26"/>
        <end position="205"/>
    </location>
</feature>
<keyword evidence="6" id="KW-0249">Electron transport</keyword>
<gene>
    <name evidence="12" type="ORF">PFX98_19420</name>
</gene>
<feature type="binding site" description="covalent" evidence="8">
    <location>
        <position position="44"/>
    </location>
    <ligand>
        <name>heme c</name>
        <dbReference type="ChEBI" id="CHEBI:61717"/>
        <label>1</label>
    </ligand>
</feature>
<dbReference type="PROSITE" id="PS51007">
    <property type="entry name" value="CYTC"/>
    <property type="match status" value="2"/>
</dbReference>
<dbReference type="GO" id="GO:0020037">
    <property type="term" value="F:heme binding"/>
    <property type="evidence" value="ECO:0007669"/>
    <property type="project" value="InterPro"/>
</dbReference>
<evidence type="ECO:0000313" key="13">
    <source>
        <dbReference type="Proteomes" id="UP001177769"/>
    </source>
</evidence>
<evidence type="ECO:0000256" key="5">
    <source>
        <dbReference type="ARBA" id="ARBA00022764"/>
    </source>
</evidence>
<dbReference type="Pfam" id="PF00034">
    <property type="entry name" value="Cytochrom_C"/>
    <property type="match status" value="1"/>
</dbReference>
<dbReference type="GO" id="GO:0005506">
    <property type="term" value="F:iron ion binding"/>
    <property type="evidence" value="ECO:0007669"/>
    <property type="project" value="InterPro"/>
</dbReference>
<evidence type="ECO:0000259" key="11">
    <source>
        <dbReference type="PROSITE" id="PS51007"/>
    </source>
</evidence>
<dbReference type="KEGG" id="pais:PFX98_19420"/>
<keyword evidence="4 9" id="KW-0479">Metal-binding</keyword>
<evidence type="ECO:0000256" key="8">
    <source>
        <dbReference type="PIRSR" id="PIRSR000005-1"/>
    </source>
</evidence>
<feature type="binding site" description="axial binding residue" evidence="9">
    <location>
        <position position="84"/>
    </location>
    <ligand>
        <name>heme c</name>
        <dbReference type="ChEBI" id="CHEBI:61717"/>
        <label>1</label>
    </ligand>
    <ligandPart>
        <name>Fe</name>
        <dbReference type="ChEBI" id="CHEBI:18248"/>
    </ligandPart>
</feature>
<dbReference type="PANTHER" id="PTHR33751">
    <property type="entry name" value="CBB3-TYPE CYTOCHROME C OXIDASE SUBUNIT FIXP"/>
    <property type="match status" value="1"/>
</dbReference>
<feature type="binding site" description="axial binding residue" evidence="9">
    <location>
        <position position="182"/>
    </location>
    <ligand>
        <name>heme c</name>
        <dbReference type="ChEBI" id="CHEBI:61717"/>
        <label>2</label>
    </ligand>
    <ligandPart>
        <name>Fe</name>
        <dbReference type="ChEBI" id="CHEBI:18248"/>
    </ligandPart>
</feature>
<sequence>MRYTQLRRSAAAGWLILMLAAGAQAQDAQLARAEEIVQGKCFICHGVDGESSSPVFPRLAGQHGAYVARQLADYQAGKRKSSTMQAMVEDLNAEDFAALGRYFESRKPVAHAVDDSELAQVGRFVFMRGNPYSGVAACAGCHGPKGHGTPQLPRLAGQHAQYTENQLRLFNKRERSNDNAVMHAIASKLSELELKAVSAYISGLN</sequence>
<feature type="binding site" description="covalent" evidence="8">
    <location>
        <position position="141"/>
    </location>
    <ligand>
        <name>heme c</name>
        <dbReference type="ChEBI" id="CHEBI:61717"/>
        <label>2</label>
    </ligand>
</feature>
<protein>
    <submittedName>
        <fullName evidence="12">C-type cytochrome</fullName>
    </submittedName>
</protein>
<organism evidence="12 13">
    <name type="scientific">Paucibacter sediminis</name>
    <dbReference type="NCBI Taxonomy" id="3019553"/>
    <lineage>
        <taxon>Bacteria</taxon>
        <taxon>Pseudomonadati</taxon>
        <taxon>Pseudomonadota</taxon>
        <taxon>Betaproteobacteria</taxon>
        <taxon>Burkholderiales</taxon>
        <taxon>Sphaerotilaceae</taxon>
        <taxon>Roseateles</taxon>
    </lineage>
</organism>
<dbReference type="PANTHER" id="PTHR33751:SF9">
    <property type="entry name" value="CYTOCHROME C4"/>
    <property type="match status" value="1"/>
</dbReference>
<keyword evidence="10" id="KW-0732">Signal</keyword>
<keyword evidence="5" id="KW-0574">Periplasm</keyword>
<dbReference type="InterPro" id="IPR009056">
    <property type="entry name" value="Cyt_c-like_dom"/>
</dbReference>
<evidence type="ECO:0000256" key="9">
    <source>
        <dbReference type="PIRSR" id="PIRSR000005-2"/>
    </source>
</evidence>
<dbReference type="Gene3D" id="1.10.760.10">
    <property type="entry name" value="Cytochrome c-like domain"/>
    <property type="match status" value="2"/>
</dbReference>
<dbReference type="PIRSF" id="PIRSF000005">
    <property type="entry name" value="Cytochrome_c4"/>
    <property type="match status" value="1"/>
</dbReference>
<name>A0AA95NHM4_9BURK</name>
<dbReference type="Proteomes" id="UP001177769">
    <property type="component" value="Chromosome"/>
</dbReference>
<evidence type="ECO:0000256" key="6">
    <source>
        <dbReference type="ARBA" id="ARBA00022982"/>
    </source>
</evidence>
<feature type="domain" description="Cytochrome c" evidence="11">
    <location>
        <begin position="28"/>
        <end position="107"/>
    </location>
</feature>
<comment type="subcellular location">
    <subcellularLocation>
        <location evidence="1">Periplasm</location>
    </subcellularLocation>
</comment>
<evidence type="ECO:0000256" key="3">
    <source>
        <dbReference type="ARBA" id="ARBA00022617"/>
    </source>
</evidence>
<evidence type="ECO:0000256" key="2">
    <source>
        <dbReference type="ARBA" id="ARBA00022448"/>
    </source>
</evidence>
<keyword evidence="13" id="KW-1185">Reference proteome</keyword>
<dbReference type="InterPro" id="IPR050597">
    <property type="entry name" value="Cytochrome_c_Oxidase_Subunit"/>
</dbReference>
<evidence type="ECO:0000256" key="7">
    <source>
        <dbReference type="ARBA" id="ARBA00023004"/>
    </source>
</evidence>
<dbReference type="GO" id="GO:0042597">
    <property type="term" value="C:periplasmic space"/>
    <property type="evidence" value="ECO:0007669"/>
    <property type="project" value="UniProtKB-SubCell"/>
</dbReference>
<dbReference type="InterPro" id="IPR036909">
    <property type="entry name" value="Cyt_c-like_dom_sf"/>
</dbReference>
<feature type="domain" description="Cytochrome c" evidence="11">
    <location>
        <begin position="117"/>
        <end position="205"/>
    </location>
</feature>
<feature type="binding site" description="covalent" evidence="8">
    <location>
        <position position="138"/>
    </location>
    <ligand>
        <name>heme c</name>
        <dbReference type="ChEBI" id="CHEBI:61717"/>
        <label>2</label>
    </ligand>
</feature>
<evidence type="ECO:0000256" key="4">
    <source>
        <dbReference type="ARBA" id="ARBA00022723"/>
    </source>
</evidence>
<keyword evidence="7 9" id="KW-0408">Iron</keyword>
<feature type="binding site" description="axial binding residue" evidence="9">
    <location>
        <position position="142"/>
    </location>
    <ligand>
        <name>heme c</name>
        <dbReference type="ChEBI" id="CHEBI:61717"/>
        <label>2</label>
    </ligand>
    <ligandPart>
        <name>Fe</name>
        <dbReference type="ChEBI" id="CHEBI:18248"/>
    </ligandPart>
</feature>
<dbReference type="InterPro" id="IPR024167">
    <property type="entry name" value="Cytochrome_c4-like"/>
</dbReference>
<keyword evidence="2" id="KW-0813">Transport</keyword>
<dbReference type="EMBL" id="CP116346">
    <property type="protein sequence ID" value="WIT11056.1"/>
    <property type="molecule type" value="Genomic_DNA"/>
</dbReference>
<dbReference type="SUPFAM" id="SSF46626">
    <property type="entry name" value="Cytochrome c"/>
    <property type="match status" value="2"/>
</dbReference>